<dbReference type="Pfam" id="PF10020">
    <property type="entry name" value="DUF2262"/>
    <property type="match status" value="1"/>
</dbReference>
<dbReference type="EMBL" id="CP009335">
    <property type="protein sequence ID" value="AJG74788.1"/>
    <property type="molecule type" value="Genomic_DNA"/>
</dbReference>
<dbReference type="InterPro" id="IPR019260">
    <property type="entry name" value="DUF2262"/>
</dbReference>
<evidence type="ECO:0000313" key="3">
    <source>
        <dbReference type="EMBL" id="QKH23031.1"/>
    </source>
</evidence>
<proteinExistence type="predicted"/>
<evidence type="ECO:0000313" key="5">
    <source>
        <dbReference type="Proteomes" id="UP000501107"/>
    </source>
</evidence>
<evidence type="ECO:0000313" key="2">
    <source>
        <dbReference type="EMBL" id="AJG74788.1"/>
    </source>
</evidence>
<dbReference type="EMBL" id="CP053980">
    <property type="protein sequence ID" value="QKH23031.1"/>
    <property type="molecule type" value="Genomic_DNA"/>
</dbReference>
<dbReference type="Proteomes" id="UP000031876">
    <property type="component" value="Chromosome"/>
</dbReference>
<dbReference type="Proteomes" id="UP000501107">
    <property type="component" value="Chromosome"/>
</dbReference>
<gene>
    <name evidence="2" type="ORF">BF38_4485</name>
    <name evidence="3" type="ORF">FOC89_03150</name>
</gene>
<reference evidence="3 5" key="2">
    <citation type="submission" date="2020-05" db="EMBL/GenBank/DDBJ databases">
        <title>FDA dAtabase for Regulatory Grade micrObial Sequences (FDA-ARGOS): Supporting development and validation of Infectious Disease Dx tests.</title>
        <authorList>
            <person name="Nelson B."/>
            <person name="Plummer A."/>
            <person name="Tallon L."/>
            <person name="Sadzewicz L."/>
            <person name="Zhao X."/>
            <person name="Vavikolanu K."/>
            <person name="Mehta A."/>
            <person name="Aluvathingal J."/>
            <person name="Nadendla S."/>
            <person name="Myers T."/>
            <person name="Yan Y."/>
            <person name="Sichtig H."/>
        </authorList>
    </citation>
    <scope>NUCLEOTIDE SEQUENCE [LARGE SCALE GENOMIC DNA]</scope>
    <source>
        <strain evidence="3 5">FDAARGOS_795</strain>
    </source>
</reference>
<protein>
    <submittedName>
        <fullName evidence="3">DUF2262 domain-containing protein</fullName>
    </submittedName>
</protein>
<dbReference type="RefSeq" id="WP_000415683.1">
    <property type="nucleotide sequence ID" value="NZ_CP009335.1"/>
</dbReference>
<organism evidence="3 5">
    <name type="scientific">Bacillus thuringiensis</name>
    <dbReference type="NCBI Taxonomy" id="1428"/>
    <lineage>
        <taxon>Bacteria</taxon>
        <taxon>Bacillati</taxon>
        <taxon>Bacillota</taxon>
        <taxon>Bacilli</taxon>
        <taxon>Bacillales</taxon>
        <taxon>Bacillaceae</taxon>
        <taxon>Bacillus</taxon>
        <taxon>Bacillus cereus group</taxon>
    </lineage>
</organism>
<reference evidence="2 4" key="1">
    <citation type="journal article" date="2015" name="Genome Announc.">
        <title>Complete genome sequences for 35 biothreat assay-relevant bacillus species.</title>
        <authorList>
            <person name="Johnson S.L."/>
            <person name="Daligault H.E."/>
            <person name="Davenport K.W."/>
            <person name="Jaissle J."/>
            <person name="Frey K.G."/>
            <person name="Ladner J.T."/>
            <person name="Broomall S.M."/>
            <person name="Bishop-Lilly K.A."/>
            <person name="Bruce D.C."/>
            <person name="Gibbons H.S."/>
            <person name="Coyne S.R."/>
            <person name="Lo C.C."/>
            <person name="Meincke L."/>
            <person name="Munk A.C."/>
            <person name="Koroleva G.I."/>
            <person name="Rosenzweig C.N."/>
            <person name="Palacios G.F."/>
            <person name="Redden C.L."/>
            <person name="Minogue T.D."/>
            <person name="Chain P.S."/>
        </authorList>
    </citation>
    <scope>NUCLEOTIDE SEQUENCE [LARGE SCALE GENOMIC DNA]</scope>
    <source>
        <strain evidence="2 4">HD1011</strain>
    </source>
</reference>
<dbReference type="KEGG" id="btw:BF38_4485"/>
<evidence type="ECO:0000259" key="1">
    <source>
        <dbReference type="Pfam" id="PF10020"/>
    </source>
</evidence>
<sequence length="152" mass="17930">MEKSIKSELIGMFIFNETFHTYEQNEGKVHWGLDIGKGLVHVHEMMKRAEKLYVCLEEFDKKAKIAIAKELIEYKNDFWPEYDENDEHLDWDAVDAGEYDMTKETFEQSITLMDIVMRENDIYCEYNDGDVFGGHRIHASFDNEYNLLAAEI</sequence>
<dbReference type="AlphaFoldDB" id="A0A0B5NRR3"/>
<name>A0A0B5NRR3_BACTU</name>
<evidence type="ECO:0000313" key="4">
    <source>
        <dbReference type="Proteomes" id="UP000031876"/>
    </source>
</evidence>
<accession>A0A0B5NRR3</accession>
<feature type="domain" description="DUF2262" evidence="1">
    <location>
        <begin position="8"/>
        <end position="152"/>
    </location>
</feature>